<keyword evidence="3" id="KW-1185">Reference proteome</keyword>
<dbReference type="Proteomes" id="UP000199073">
    <property type="component" value="Unassembled WGS sequence"/>
</dbReference>
<dbReference type="STRING" id="91360.SAMN05660330_01154"/>
<accession>A0A1H0MRB3</accession>
<organism evidence="2 3">
    <name type="scientific">Desulforhopalus singaporensis</name>
    <dbReference type="NCBI Taxonomy" id="91360"/>
    <lineage>
        <taxon>Bacteria</taxon>
        <taxon>Pseudomonadati</taxon>
        <taxon>Thermodesulfobacteriota</taxon>
        <taxon>Desulfobulbia</taxon>
        <taxon>Desulfobulbales</taxon>
        <taxon>Desulfocapsaceae</taxon>
        <taxon>Desulforhopalus</taxon>
    </lineage>
</organism>
<dbReference type="RefSeq" id="WP_092220690.1">
    <property type="nucleotide sequence ID" value="NZ_FNJI01000006.1"/>
</dbReference>
<dbReference type="OrthoDB" id="5432754at2"/>
<sequence>MVTKRKPKKKKLKFELSVTAVGGIGIVVFCIFLWMFLLGVWVGQSLLLPSYEADIHSSAAGDASSFVQVIQAEKKAIKTTKQ</sequence>
<gene>
    <name evidence="2" type="ORF">SAMN05660330_01154</name>
</gene>
<reference evidence="2 3" key="1">
    <citation type="submission" date="2016-10" db="EMBL/GenBank/DDBJ databases">
        <authorList>
            <person name="de Groot N.N."/>
        </authorList>
    </citation>
    <scope>NUCLEOTIDE SEQUENCE [LARGE SCALE GENOMIC DNA]</scope>
    <source>
        <strain evidence="2 3">DSM 12130</strain>
    </source>
</reference>
<keyword evidence="1" id="KW-1133">Transmembrane helix</keyword>
<evidence type="ECO:0000256" key="1">
    <source>
        <dbReference type="SAM" id="Phobius"/>
    </source>
</evidence>
<dbReference type="EMBL" id="FNJI01000006">
    <property type="protein sequence ID" value="SDO82941.1"/>
    <property type="molecule type" value="Genomic_DNA"/>
</dbReference>
<evidence type="ECO:0000313" key="2">
    <source>
        <dbReference type="EMBL" id="SDO82941.1"/>
    </source>
</evidence>
<proteinExistence type="predicted"/>
<keyword evidence="1" id="KW-0472">Membrane</keyword>
<name>A0A1H0MRB3_9BACT</name>
<dbReference type="AlphaFoldDB" id="A0A1H0MRB3"/>
<evidence type="ECO:0000313" key="3">
    <source>
        <dbReference type="Proteomes" id="UP000199073"/>
    </source>
</evidence>
<keyword evidence="1" id="KW-0812">Transmembrane</keyword>
<protein>
    <submittedName>
        <fullName evidence="2">Uncharacterized protein</fullName>
    </submittedName>
</protein>
<feature type="transmembrane region" description="Helical" evidence="1">
    <location>
        <begin position="20"/>
        <end position="42"/>
    </location>
</feature>